<dbReference type="AlphaFoldDB" id="A0A2P6RCG3"/>
<dbReference type="Proteomes" id="UP000238479">
    <property type="component" value="Chromosome 3"/>
</dbReference>
<protein>
    <submittedName>
        <fullName evidence="1">Uncharacterized protein</fullName>
    </submittedName>
</protein>
<comment type="caution">
    <text evidence="1">The sequence shown here is derived from an EMBL/GenBank/DDBJ whole genome shotgun (WGS) entry which is preliminary data.</text>
</comment>
<gene>
    <name evidence="1" type="ORF">RchiOBHm_Chr3g0475611</name>
</gene>
<proteinExistence type="predicted"/>
<evidence type="ECO:0000313" key="1">
    <source>
        <dbReference type="EMBL" id="PRQ44111.1"/>
    </source>
</evidence>
<keyword evidence="2" id="KW-1185">Reference proteome</keyword>
<accession>A0A2P6RCG3</accession>
<sequence>MVVGFVMLDVLSPRARRTQAGSRVSCGIHLKGLRRKQLTRRPVLAHAYLA</sequence>
<name>A0A2P6RCG3_ROSCH</name>
<dbReference type="EMBL" id="PDCK01000041">
    <property type="protein sequence ID" value="PRQ44111.1"/>
    <property type="molecule type" value="Genomic_DNA"/>
</dbReference>
<dbReference type="Gramene" id="PRQ44111">
    <property type="protein sequence ID" value="PRQ44111"/>
    <property type="gene ID" value="RchiOBHm_Chr3g0475611"/>
</dbReference>
<reference evidence="1 2" key="1">
    <citation type="journal article" date="2018" name="Nat. Genet.">
        <title>The Rosa genome provides new insights in the design of modern roses.</title>
        <authorList>
            <person name="Bendahmane M."/>
        </authorList>
    </citation>
    <scope>NUCLEOTIDE SEQUENCE [LARGE SCALE GENOMIC DNA]</scope>
    <source>
        <strain evidence="2">cv. Old Blush</strain>
    </source>
</reference>
<organism evidence="1 2">
    <name type="scientific">Rosa chinensis</name>
    <name type="common">China rose</name>
    <dbReference type="NCBI Taxonomy" id="74649"/>
    <lineage>
        <taxon>Eukaryota</taxon>
        <taxon>Viridiplantae</taxon>
        <taxon>Streptophyta</taxon>
        <taxon>Embryophyta</taxon>
        <taxon>Tracheophyta</taxon>
        <taxon>Spermatophyta</taxon>
        <taxon>Magnoliopsida</taxon>
        <taxon>eudicotyledons</taxon>
        <taxon>Gunneridae</taxon>
        <taxon>Pentapetalae</taxon>
        <taxon>rosids</taxon>
        <taxon>fabids</taxon>
        <taxon>Rosales</taxon>
        <taxon>Rosaceae</taxon>
        <taxon>Rosoideae</taxon>
        <taxon>Rosoideae incertae sedis</taxon>
        <taxon>Rosa</taxon>
    </lineage>
</organism>
<evidence type="ECO:0000313" key="2">
    <source>
        <dbReference type="Proteomes" id="UP000238479"/>
    </source>
</evidence>